<evidence type="ECO:0000313" key="3">
    <source>
        <dbReference type="Proteomes" id="UP000887566"/>
    </source>
</evidence>
<name>A0A914XE42_9BILA</name>
<dbReference type="InterPro" id="IPR056868">
    <property type="entry name" value="Lipocalin_dom_nem"/>
</dbReference>
<dbReference type="AlphaFoldDB" id="A0A914XE42"/>
<keyword evidence="1" id="KW-0732">Signal</keyword>
<sequence length="263" mass="29383">MRFEVVVSILLLASTSLAARSDQGGAPYYGIPVPGRTVSALDVFRLFGGNCRPRSGSSRQEKNIIDDVAKLLANPQGEELAQNIFNGLYFALGDVDVTKLMGKWYTVVDSPSVHLEKCVVSYFQPIHKAQYTATFAVRQYFRTGNGVELMEGYGSQIGPDPGQMFISTGHPSDPCPYTPIKVGQMNALGQYDYVILSQFLKHPTMVLARDPQVFETKYRKEVEQFVDKFDFRSPISGSGNTLRFINFADCPSNEYFFDLSYDM</sequence>
<organism evidence="3 4">
    <name type="scientific">Plectus sambesii</name>
    <dbReference type="NCBI Taxonomy" id="2011161"/>
    <lineage>
        <taxon>Eukaryota</taxon>
        <taxon>Metazoa</taxon>
        <taxon>Ecdysozoa</taxon>
        <taxon>Nematoda</taxon>
        <taxon>Chromadorea</taxon>
        <taxon>Plectida</taxon>
        <taxon>Plectina</taxon>
        <taxon>Plectoidea</taxon>
        <taxon>Plectidae</taxon>
        <taxon>Plectus</taxon>
    </lineage>
</organism>
<dbReference type="Proteomes" id="UP000887566">
    <property type="component" value="Unplaced"/>
</dbReference>
<feature type="domain" description="Lipocalin" evidence="2">
    <location>
        <begin position="93"/>
        <end position="251"/>
    </location>
</feature>
<feature type="chain" id="PRO_5037686893" description="Lipocalin domain-containing protein" evidence="1">
    <location>
        <begin position="19"/>
        <end position="263"/>
    </location>
</feature>
<dbReference type="InterPro" id="IPR012674">
    <property type="entry name" value="Calycin"/>
</dbReference>
<evidence type="ECO:0000313" key="4">
    <source>
        <dbReference type="WBParaSite" id="PSAMB.scaffold724size42710.g8208.t1"/>
    </source>
</evidence>
<dbReference type="SUPFAM" id="SSF50814">
    <property type="entry name" value="Lipocalins"/>
    <property type="match status" value="1"/>
</dbReference>
<keyword evidence="3" id="KW-1185">Reference proteome</keyword>
<dbReference type="WBParaSite" id="PSAMB.scaffold724size42710.g8208.t1">
    <property type="protein sequence ID" value="PSAMB.scaffold724size42710.g8208.t1"/>
    <property type="gene ID" value="PSAMB.scaffold724size42710.g8208"/>
</dbReference>
<dbReference type="Pfam" id="PF24976">
    <property type="entry name" value="Lipocalin_10"/>
    <property type="match status" value="1"/>
</dbReference>
<evidence type="ECO:0000256" key="1">
    <source>
        <dbReference type="SAM" id="SignalP"/>
    </source>
</evidence>
<accession>A0A914XE42</accession>
<feature type="signal peptide" evidence="1">
    <location>
        <begin position="1"/>
        <end position="18"/>
    </location>
</feature>
<protein>
    <recommendedName>
        <fullName evidence="2">Lipocalin domain-containing protein</fullName>
    </recommendedName>
</protein>
<dbReference type="PANTHER" id="PTHR37437:SF2">
    <property type="entry name" value="LIPOCLN_CYTOSOLIC_FA-BD_DOM DOMAIN-CONTAINING PROTEIN"/>
    <property type="match status" value="1"/>
</dbReference>
<proteinExistence type="predicted"/>
<reference evidence="4" key="1">
    <citation type="submission" date="2022-11" db="UniProtKB">
        <authorList>
            <consortium name="WormBaseParasite"/>
        </authorList>
    </citation>
    <scope>IDENTIFICATION</scope>
</reference>
<dbReference type="PANTHER" id="PTHR37437">
    <property type="entry name" value="LIPOCALIN-RELATED PROTEIN-RELATED"/>
    <property type="match status" value="1"/>
</dbReference>
<dbReference type="Gene3D" id="2.40.128.20">
    <property type="match status" value="1"/>
</dbReference>
<evidence type="ECO:0000259" key="2">
    <source>
        <dbReference type="Pfam" id="PF24976"/>
    </source>
</evidence>